<dbReference type="EMBL" id="JAWRVE010000158">
    <property type="protein sequence ID" value="KAL1852531.1"/>
    <property type="molecule type" value="Genomic_DNA"/>
</dbReference>
<organism evidence="1 2">
    <name type="scientific">Diaporthe australafricana</name>
    <dbReference type="NCBI Taxonomy" id="127596"/>
    <lineage>
        <taxon>Eukaryota</taxon>
        <taxon>Fungi</taxon>
        <taxon>Dikarya</taxon>
        <taxon>Ascomycota</taxon>
        <taxon>Pezizomycotina</taxon>
        <taxon>Sordariomycetes</taxon>
        <taxon>Sordariomycetidae</taxon>
        <taxon>Diaporthales</taxon>
        <taxon>Diaporthaceae</taxon>
        <taxon>Diaporthe</taxon>
    </lineage>
</organism>
<proteinExistence type="predicted"/>
<accession>A0ABR3W3Y4</accession>
<evidence type="ECO:0000313" key="2">
    <source>
        <dbReference type="Proteomes" id="UP001583177"/>
    </source>
</evidence>
<reference evidence="1 2" key="1">
    <citation type="journal article" date="2024" name="IMA Fungus">
        <title>IMA Genome - F19 : A genome assembly and annotation guide to empower mycologists, including annotated draft genome sequences of Ceratocystis pirilliformis, Diaporthe australafricana, Fusarium ophioides, Paecilomyces lecythidis, and Sporothrix stenoceras.</title>
        <authorList>
            <person name="Aylward J."/>
            <person name="Wilson A.M."/>
            <person name="Visagie C.M."/>
            <person name="Spraker J."/>
            <person name="Barnes I."/>
            <person name="Buitendag C."/>
            <person name="Ceriani C."/>
            <person name="Del Mar Angel L."/>
            <person name="du Plessis D."/>
            <person name="Fuchs T."/>
            <person name="Gasser K."/>
            <person name="Kramer D."/>
            <person name="Li W."/>
            <person name="Munsamy K."/>
            <person name="Piso A."/>
            <person name="Price J.L."/>
            <person name="Sonnekus B."/>
            <person name="Thomas C."/>
            <person name="van der Nest A."/>
            <person name="van Dijk A."/>
            <person name="van Heerden A."/>
            <person name="van Vuuren N."/>
            <person name="Yilmaz N."/>
            <person name="Duong T.A."/>
            <person name="van der Merwe N.A."/>
            <person name="Wingfield M.J."/>
            <person name="Wingfield B.D."/>
        </authorList>
    </citation>
    <scope>NUCLEOTIDE SEQUENCE [LARGE SCALE GENOMIC DNA]</scope>
    <source>
        <strain evidence="1 2">CMW 18300</strain>
    </source>
</reference>
<comment type="caution">
    <text evidence="1">The sequence shown here is derived from an EMBL/GenBank/DDBJ whole genome shotgun (WGS) entry which is preliminary data.</text>
</comment>
<protein>
    <submittedName>
        <fullName evidence="1">Uncharacterized protein</fullName>
    </submittedName>
</protein>
<gene>
    <name evidence="1" type="ORF">Daus18300_012129</name>
</gene>
<name>A0ABR3W3Y4_9PEZI</name>
<sequence length="272" mass="30871">MDDVNLDHVASSIAEANSLSRQSKQRYATQAFTHVILYGDFDYDEGCKLVERVRGKLVKDKAVDVAVHVSFISRPWSKSSSGNPTDLGKQVDKLWGQFRDFNVDRLPTQVKILGIWTALRERYDDRMCVIGHRSGFVESAGLLGIPIFYLNNERGNIPSAEGLNKGELLWDASAVPNPEHDRLRELADVMNTFIPVEALRAEPTKVKAKSIFRVRDGFEKELTAALFIYMCCSLKSMRPAWTARVSMMHGEANSVEHTVDQDWLRERCLYVF</sequence>
<keyword evidence="2" id="KW-1185">Reference proteome</keyword>
<dbReference type="Proteomes" id="UP001583177">
    <property type="component" value="Unassembled WGS sequence"/>
</dbReference>
<evidence type="ECO:0000313" key="1">
    <source>
        <dbReference type="EMBL" id="KAL1852531.1"/>
    </source>
</evidence>